<dbReference type="InterPro" id="IPR029063">
    <property type="entry name" value="SAM-dependent_MTases_sf"/>
</dbReference>
<evidence type="ECO:0000259" key="1">
    <source>
        <dbReference type="Pfam" id="PF08241"/>
    </source>
</evidence>
<dbReference type="Proteomes" id="UP000199309">
    <property type="component" value="Unassembled WGS sequence"/>
</dbReference>
<organism evidence="2 3">
    <name type="scientific">Megasphaera paucivorans</name>
    <dbReference type="NCBI Taxonomy" id="349095"/>
    <lineage>
        <taxon>Bacteria</taxon>
        <taxon>Bacillati</taxon>
        <taxon>Bacillota</taxon>
        <taxon>Negativicutes</taxon>
        <taxon>Veillonellales</taxon>
        <taxon>Veillonellaceae</taxon>
        <taxon>Megasphaera</taxon>
    </lineage>
</organism>
<dbReference type="SUPFAM" id="SSF53335">
    <property type="entry name" value="S-adenosyl-L-methionine-dependent methyltransferases"/>
    <property type="match status" value="1"/>
</dbReference>
<dbReference type="CDD" id="cd02440">
    <property type="entry name" value="AdoMet_MTases"/>
    <property type="match status" value="1"/>
</dbReference>
<reference evidence="2 3" key="1">
    <citation type="submission" date="2016-10" db="EMBL/GenBank/DDBJ databases">
        <authorList>
            <person name="de Groot N.N."/>
        </authorList>
    </citation>
    <scope>NUCLEOTIDE SEQUENCE [LARGE SCALE GENOMIC DNA]</scope>
    <source>
        <strain evidence="2 3">DSM 16981</strain>
    </source>
</reference>
<gene>
    <name evidence="2" type="ORF">SAMN05660299_01331</name>
</gene>
<keyword evidence="2" id="KW-0489">Methyltransferase</keyword>
<proteinExistence type="predicted"/>
<name>A0A1G9V5B5_9FIRM</name>
<dbReference type="GO" id="GO:0008757">
    <property type="term" value="F:S-adenosylmethionine-dependent methyltransferase activity"/>
    <property type="evidence" value="ECO:0007669"/>
    <property type="project" value="InterPro"/>
</dbReference>
<dbReference type="Pfam" id="PF08241">
    <property type="entry name" value="Methyltransf_11"/>
    <property type="match status" value="1"/>
</dbReference>
<feature type="domain" description="Methyltransferase type 11" evidence="1">
    <location>
        <begin position="4"/>
        <end position="86"/>
    </location>
</feature>
<dbReference type="AlphaFoldDB" id="A0A1G9V5B5"/>
<keyword evidence="3" id="KW-1185">Reference proteome</keyword>
<dbReference type="PANTHER" id="PTHR43591">
    <property type="entry name" value="METHYLTRANSFERASE"/>
    <property type="match status" value="1"/>
</dbReference>
<evidence type="ECO:0000313" key="2">
    <source>
        <dbReference type="EMBL" id="SDM67236.1"/>
    </source>
</evidence>
<accession>A0A1G9V5B5</accession>
<dbReference type="EMBL" id="FNHQ01000011">
    <property type="protein sequence ID" value="SDM67236.1"/>
    <property type="molecule type" value="Genomic_DNA"/>
</dbReference>
<sequence>MAILMAQSGYCVTGIDSSEKMLREAEQAAQINEMSIHFECGNAQQLDFASNTFEVVVSRNLTWNLPNVTAAYTEWLRVLKPGGILLNFDSNYGSVNFAAEAEKKENVHHKLDKKILWECENLKKDLSISQKNRPQWDLQCLQRVGFVDCSYCADIRPMVHCSQDMQYDTLPLFALCGYKPVYCNM</sequence>
<dbReference type="InterPro" id="IPR013216">
    <property type="entry name" value="Methyltransf_11"/>
</dbReference>
<dbReference type="STRING" id="349095.SAMN05660299_01331"/>
<keyword evidence="2" id="KW-0808">Transferase</keyword>
<evidence type="ECO:0000313" key="3">
    <source>
        <dbReference type="Proteomes" id="UP000199309"/>
    </source>
</evidence>
<dbReference type="Gene3D" id="3.40.50.150">
    <property type="entry name" value="Vaccinia Virus protein VP39"/>
    <property type="match status" value="1"/>
</dbReference>
<dbReference type="GO" id="GO:0032259">
    <property type="term" value="P:methylation"/>
    <property type="evidence" value="ECO:0007669"/>
    <property type="project" value="UniProtKB-KW"/>
</dbReference>
<protein>
    <submittedName>
        <fullName evidence="2">Methyltransferase domain-containing protein</fullName>
    </submittedName>
</protein>
<dbReference type="PANTHER" id="PTHR43591:SF24">
    <property type="entry name" value="2-METHOXY-6-POLYPRENYL-1,4-BENZOQUINOL METHYLASE, MITOCHONDRIAL"/>
    <property type="match status" value="1"/>
</dbReference>